<dbReference type="EMBL" id="LWLG01000002">
    <property type="protein sequence ID" value="OAQ21273.1"/>
    <property type="molecule type" value="Genomic_DNA"/>
</dbReference>
<dbReference type="Proteomes" id="UP000078390">
    <property type="component" value="Unassembled WGS sequence"/>
</dbReference>
<dbReference type="Gene3D" id="2.60.98.20">
    <property type="entry name" value="Flagellar hook protein FlgE"/>
    <property type="match status" value="1"/>
</dbReference>
<dbReference type="RefSeq" id="WP_068668963.1">
    <property type="nucleotide sequence ID" value="NZ_LWLG01000002.1"/>
</dbReference>
<evidence type="ECO:0000313" key="11">
    <source>
        <dbReference type="Proteomes" id="UP000078390"/>
    </source>
</evidence>
<dbReference type="Pfam" id="PF00460">
    <property type="entry name" value="Flg_bb_rod"/>
    <property type="match status" value="1"/>
</dbReference>
<feature type="domain" description="Flagellar hook protein FlgE/F/G-like D1" evidence="9">
    <location>
        <begin position="87"/>
        <end position="155"/>
    </location>
</feature>
<reference evidence="10 11" key="1">
    <citation type="submission" date="2016-04" db="EMBL/GenBank/DDBJ databases">
        <title>Genome analysis of Thermosulfurimonas dismutans, the first thermophilic sulfur-disproportionating bacterium of the phylum Thermodesulfobacteria.</title>
        <authorList>
            <person name="Mardanov A.V."/>
            <person name="Beletsky A.V."/>
            <person name="Kadnikov V.V."/>
            <person name="Slobodkin A.I."/>
            <person name="Ravin N.V."/>
        </authorList>
    </citation>
    <scope>NUCLEOTIDE SEQUENCE [LARGE SCALE GENOMIC DNA]</scope>
    <source>
        <strain evidence="10 11">S95</strain>
    </source>
</reference>
<keyword evidence="11" id="KW-1185">Reference proteome</keyword>
<dbReference type="AlphaFoldDB" id="A0A179D5M6"/>
<keyword evidence="10" id="KW-0969">Cilium</keyword>
<dbReference type="OrthoDB" id="8578401at2"/>
<dbReference type="InterPro" id="IPR037925">
    <property type="entry name" value="FlgE/F/G-like"/>
</dbReference>
<dbReference type="PANTHER" id="PTHR30435">
    <property type="entry name" value="FLAGELLAR PROTEIN"/>
    <property type="match status" value="1"/>
</dbReference>
<evidence type="ECO:0000259" key="6">
    <source>
        <dbReference type="Pfam" id="PF00460"/>
    </source>
</evidence>
<evidence type="ECO:0000259" key="7">
    <source>
        <dbReference type="Pfam" id="PF06429"/>
    </source>
</evidence>
<evidence type="ECO:0000256" key="5">
    <source>
        <dbReference type="RuleBase" id="RU362116"/>
    </source>
</evidence>
<comment type="caution">
    <text evidence="10">The sequence shown here is derived from an EMBL/GenBank/DDBJ whole genome shotgun (WGS) entry which is preliminary data.</text>
</comment>
<organism evidence="10 11">
    <name type="scientific">Thermosulfurimonas dismutans</name>
    <dbReference type="NCBI Taxonomy" id="999894"/>
    <lineage>
        <taxon>Bacteria</taxon>
        <taxon>Pseudomonadati</taxon>
        <taxon>Thermodesulfobacteriota</taxon>
        <taxon>Thermodesulfobacteria</taxon>
        <taxon>Thermodesulfobacteriales</taxon>
        <taxon>Thermodesulfobacteriaceae</taxon>
        <taxon>Thermosulfurimonas</taxon>
    </lineage>
</organism>
<dbReference type="InterPro" id="IPR037058">
    <property type="entry name" value="Falgellar_hook_FlgE_sf"/>
</dbReference>
<dbReference type="InterPro" id="IPR001444">
    <property type="entry name" value="Flag_bb_rod_N"/>
</dbReference>
<keyword evidence="4 5" id="KW-0975">Bacterial flagellum</keyword>
<keyword evidence="10" id="KW-0282">Flagellum</keyword>
<gene>
    <name evidence="10" type="ORF">TDIS_0493</name>
</gene>
<dbReference type="GO" id="GO:0009425">
    <property type="term" value="C:bacterial-type flagellum basal body"/>
    <property type="evidence" value="ECO:0007669"/>
    <property type="project" value="UniProtKB-SubCell"/>
</dbReference>
<dbReference type="PANTHER" id="PTHR30435:SF19">
    <property type="entry name" value="FLAGELLAR BASAL-BODY ROD PROTEIN FLGG"/>
    <property type="match status" value="1"/>
</dbReference>
<evidence type="ECO:0000313" key="10">
    <source>
        <dbReference type="EMBL" id="OAQ21273.1"/>
    </source>
</evidence>
<name>A0A179D5M6_9BACT</name>
<keyword evidence="10" id="KW-0966">Cell projection</keyword>
<dbReference type="SUPFAM" id="SSF117143">
    <property type="entry name" value="Flagellar hook protein flgE"/>
    <property type="match status" value="1"/>
</dbReference>
<evidence type="ECO:0000256" key="4">
    <source>
        <dbReference type="ARBA" id="ARBA00023143"/>
    </source>
</evidence>
<dbReference type="NCBIfam" id="TIGR03506">
    <property type="entry name" value="FlgEFG_subfam"/>
    <property type="match status" value="1"/>
</dbReference>
<feature type="domain" description="Flagellar basal body rod protein N-terminal" evidence="6">
    <location>
        <begin position="7"/>
        <end position="37"/>
    </location>
</feature>
<dbReference type="GO" id="GO:0071978">
    <property type="term" value="P:bacterial-type flagellum-dependent swarming motility"/>
    <property type="evidence" value="ECO:0007669"/>
    <property type="project" value="TreeGrafter"/>
</dbReference>
<dbReference type="InterPro" id="IPR020013">
    <property type="entry name" value="Flagellar_FlgE/F/G"/>
</dbReference>
<dbReference type="Pfam" id="PF07559">
    <property type="entry name" value="FlgE_D2"/>
    <property type="match status" value="1"/>
</dbReference>
<feature type="domain" description="Flagellar basal-body/hook protein C-terminal" evidence="7">
    <location>
        <begin position="419"/>
        <end position="459"/>
    </location>
</feature>
<evidence type="ECO:0000259" key="8">
    <source>
        <dbReference type="Pfam" id="PF07559"/>
    </source>
</evidence>
<dbReference type="Pfam" id="PF22692">
    <property type="entry name" value="LlgE_F_G_D1"/>
    <property type="match status" value="1"/>
</dbReference>
<comment type="subcellular location">
    <subcellularLocation>
        <location evidence="1 5">Bacterial flagellum basal body</location>
    </subcellularLocation>
</comment>
<dbReference type="Pfam" id="PF06429">
    <property type="entry name" value="Flg_bbr_C"/>
    <property type="match status" value="1"/>
</dbReference>
<dbReference type="InterPro" id="IPR053967">
    <property type="entry name" value="LlgE_F_G-like_D1"/>
</dbReference>
<comment type="similarity">
    <text evidence="2 5">Belongs to the flagella basal body rod proteins family.</text>
</comment>
<sequence length="464" mass="50189">MSLLGSIYLGTSGVKTQSQGMRIAADNIGNLNTTGFKGSRGLFEDVFLEVSGEVFSSQKGLGSMLKDIDIDFSPGNLLSTDIPTDLAILGKGFFILKDSSGENFFSRDGQFLLAETENNTLRLVNSLGYSLLGADPGATPNGVADLSPIEIPKTISGRATERISLEMNLDARKEPEALSLSLLEAWDATNPDDPINPGNYEFITDTKVYDPTGVEHQLTIYFDTTDQNNQYEILVTLADPTEDWRGSGRYSGALLWGTLNFGAAGEIVDATFFTVDDVNTGSLTPIDLTATGRPQFTLNFTGTPQTVTLDLGFYFDATGSLIRTPQSVHMYGAPFAVYYQHQDGYPPGIFDHLEIDLEGVIRAYYSNQQSQEVARIFLADFTGSDDALKRVGGNLFKSVTGASPEIFAPGRSAIGAINSGALEGSNVDLATEMVNLITLQRAFQSNARVITTADQMLEDFLRAK</sequence>
<proteinExistence type="inferred from homology"/>
<dbReference type="STRING" id="999894.TDIS_0493"/>
<evidence type="ECO:0000259" key="9">
    <source>
        <dbReference type="Pfam" id="PF22692"/>
    </source>
</evidence>
<dbReference type="InterPro" id="IPR010930">
    <property type="entry name" value="Flg_bb/hook_C_dom"/>
</dbReference>
<dbReference type="InterPro" id="IPR011491">
    <property type="entry name" value="FlgE_D2"/>
</dbReference>
<evidence type="ECO:0000256" key="2">
    <source>
        <dbReference type="ARBA" id="ARBA00009677"/>
    </source>
</evidence>
<protein>
    <recommendedName>
        <fullName evidence="3">Flagellar hook protein FlgE</fullName>
    </recommendedName>
</protein>
<evidence type="ECO:0000256" key="1">
    <source>
        <dbReference type="ARBA" id="ARBA00004117"/>
    </source>
</evidence>
<accession>A0A179D5M6</accession>
<evidence type="ECO:0000256" key="3">
    <source>
        <dbReference type="ARBA" id="ARBA00019015"/>
    </source>
</evidence>
<dbReference type="PATRIC" id="fig|999894.6.peg.495"/>
<feature type="domain" description="Flagellar hook protein FlgE D2" evidence="8">
    <location>
        <begin position="188"/>
        <end position="345"/>
    </location>
</feature>